<evidence type="ECO:0000259" key="5">
    <source>
        <dbReference type="Pfam" id="PF09734"/>
    </source>
</evidence>
<name>A0AAV9XUU9_9CRYT</name>
<dbReference type="Pfam" id="PF09734">
    <property type="entry name" value="Tau95"/>
    <property type="match status" value="1"/>
</dbReference>
<comment type="subcellular location">
    <subcellularLocation>
        <location evidence="1">Nucleus</location>
    </subcellularLocation>
</comment>
<organism evidence="7 8">
    <name type="scientific">Cryptosporidium xiaoi</name>
    <dbReference type="NCBI Taxonomy" id="659607"/>
    <lineage>
        <taxon>Eukaryota</taxon>
        <taxon>Sar</taxon>
        <taxon>Alveolata</taxon>
        <taxon>Apicomplexa</taxon>
        <taxon>Conoidasida</taxon>
        <taxon>Coccidia</taxon>
        <taxon>Eucoccidiorida</taxon>
        <taxon>Eimeriorina</taxon>
        <taxon>Cryptosporidiidae</taxon>
        <taxon>Cryptosporidium</taxon>
    </lineage>
</organism>
<protein>
    <recommendedName>
        <fullName evidence="9">Transcription factor IIIC subunit 5 HTH domain-containing protein</fullName>
    </recommendedName>
</protein>
<proteinExistence type="predicted"/>
<dbReference type="GO" id="GO:0001002">
    <property type="term" value="F:RNA polymerase III type 1 promoter sequence-specific DNA binding"/>
    <property type="evidence" value="ECO:0007669"/>
    <property type="project" value="TreeGrafter"/>
</dbReference>
<feature type="domain" description="Transcription factor IIIC subunit Tfc1/Sfc1 triple barrel" evidence="6">
    <location>
        <begin position="10"/>
        <end position="102"/>
    </location>
</feature>
<dbReference type="EMBL" id="JAWDEY010000032">
    <property type="protein sequence ID" value="KAK6588533.1"/>
    <property type="molecule type" value="Genomic_DNA"/>
</dbReference>
<dbReference type="InterPro" id="IPR019136">
    <property type="entry name" value="TF_IIIC_su-5_HTH"/>
</dbReference>
<dbReference type="InterPro" id="IPR042536">
    <property type="entry name" value="TFIIIC_tauA_Sfc1"/>
</dbReference>
<keyword evidence="4" id="KW-0539">Nucleus</keyword>
<evidence type="ECO:0000259" key="6">
    <source>
        <dbReference type="Pfam" id="PF17682"/>
    </source>
</evidence>
<reference evidence="7 8" key="1">
    <citation type="submission" date="2023-10" db="EMBL/GenBank/DDBJ databases">
        <title>Comparative genomics analysis reveals potential genetic determinants of host preference in Cryptosporidium xiaoi.</title>
        <authorList>
            <person name="Xiao L."/>
            <person name="Li J."/>
        </authorList>
    </citation>
    <scope>NUCLEOTIDE SEQUENCE [LARGE SCALE GENOMIC DNA]</scope>
    <source>
        <strain evidence="7 8">52996</strain>
    </source>
</reference>
<keyword evidence="3" id="KW-0804">Transcription</keyword>
<dbReference type="AlphaFoldDB" id="A0AAV9XUU9"/>
<evidence type="ECO:0008006" key="9">
    <source>
        <dbReference type="Google" id="ProtNLM"/>
    </source>
</evidence>
<evidence type="ECO:0000256" key="3">
    <source>
        <dbReference type="ARBA" id="ARBA00023163"/>
    </source>
</evidence>
<dbReference type="GO" id="GO:0005634">
    <property type="term" value="C:nucleus"/>
    <property type="evidence" value="ECO:0007669"/>
    <property type="project" value="UniProtKB-SubCell"/>
</dbReference>
<gene>
    <name evidence="7" type="ORF">RS030_4629</name>
</gene>
<evidence type="ECO:0000313" key="8">
    <source>
        <dbReference type="Proteomes" id="UP001311799"/>
    </source>
</evidence>
<dbReference type="InterPro" id="IPR041499">
    <property type="entry name" value="Tfc1/Sfc1_N"/>
</dbReference>
<evidence type="ECO:0000313" key="7">
    <source>
        <dbReference type="EMBL" id="KAK6588533.1"/>
    </source>
</evidence>
<keyword evidence="2" id="KW-0238">DNA-binding</keyword>
<evidence type="ECO:0000256" key="1">
    <source>
        <dbReference type="ARBA" id="ARBA00004123"/>
    </source>
</evidence>
<dbReference type="GO" id="GO:0000127">
    <property type="term" value="C:transcription factor TFIIIC complex"/>
    <property type="evidence" value="ECO:0007669"/>
    <property type="project" value="InterPro"/>
</dbReference>
<dbReference type="Gene3D" id="3.30.200.160">
    <property type="entry name" value="TFIIIC, subcomplex tauA, subunit Sfc1, barrel domain"/>
    <property type="match status" value="1"/>
</dbReference>
<dbReference type="PANTHER" id="PTHR13230">
    <property type="entry name" value="GENERAL TRANSCRIPTION FACTOR IIIC, POLYPEPTIDE 5"/>
    <property type="match status" value="1"/>
</dbReference>
<sequence>MLEVPYITTACVEIPGTVSNPENAIRALGGRKGIEESIQNRRSIKLQFCPDDPYTRPICSDFMKRSGILLKKLKYRNGKIEWKVFGNVSLIHQFTQMADFYFIPPKGFREKKTIHEHLSEEIPETAFIPPALFSRVTHPVNIKWTSSMSATLNDTIDQNESEEVEEKTESIQYWTAVTKYSDQTVPSSPLKISSSINLDKNALDTVKKLFDEQPLWLRPVIESKISSEISSWKRKLLFTQVCYNISDGPWRACLCRLGYDPRTDPESRIYQTLDFRDPYLRKVMKDKKIGIVNKIEEDTGESPSDWQFKVPPKRGSQLYQLCNIEDNHIKKLINDSQPLESCTKESGWYKKSVLSQIRELLSLKCQQMRQIELNDH</sequence>
<dbReference type="PANTHER" id="PTHR13230:SF5">
    <property type="entry name" value="GENERAL TRANSCRIPTION FACTOR 3C POLYPEPTIDE 5"/>
    <property type="match status" value="1"/>
</dbReference>
<keyword evidence="8" id="KW-1185">Reference proteome</keyword>
<evidence type="ECO:0000256" key="4">
    <source>
        <dbReference type="ARBA" id="ARBA00023242"/>
    </source>
</evidence>
<dbReference type="GO" id="GO:0006384">
    <property type="term" value="P:transcription initiation at RNA polymerase III promoter"/>
    <property type="evidence" value="ECO:0007669"/>
    <property type="project" value="InterPro"/>
</dbReference>
<accession>A0AAV9XUU9</accession>
<dbReference type="Proteomes" id="UP001311799">
    <property type="component" value="Unassembled WGS sequence"/>
</dbReference>
<evidence type="ECO:0000256" key="2">
    <source>
        <dbReference type="ARBA" id="ARBA00023125"/>
    </source>
</evidence>
<dbReference type="Pfam" id="PF17682">
    <property type="entry name" value="Tau95_N"/>
    <property type="match status" value="1"/>
</dbReference>
<feature type="domain" description="Transcription factor IIIC subunit 5 HTH" evidence="5">
    <location>
        <begin position="127"/>
        <end position="276"/>
    </location>
</feature>
<dbReference type="GO" id="GO:0001003">
    <property type="term" value="F:RNA polymerase III type 2 promoter sequence-specific DNA binding"/>
    <property type="evidence" value="ECO:0007669"/>
    <property type="project" value="TreeGrafter"/>
</dbReference>
<dbReference type="InterPro" id="IPR040454">
    <property type="entry name" value="TF_IIIC_Tfc1/Sfc1"/>
</dbReference>
<comment type="caution">
    <text evidence="7">The sequence shown here is derived from an EMBL/GenBank/DDBJ whole genome shotgun (WGS) entry which is preliminary data.</text>
</comment>